<reference evidence="1" key="1">
    <citation type="submission" date="2021-10" db="EMBL/GenBank/DDBJ databases">
        <title>Tropical sea cucumber genome reveals ecological adaptation and Cuvierian tubules defense mechanism.</title>
        <authorList>
            <person name="Chen T."/>
        </authorList>
    </citation>
    <scope>NUCLEOTIDE SEQUENCE</scope>
    <source>
        <strain evidence="1">Nanhai2018</strain>
        <tissue evidence="1">Muscle</tissue>
    </source>
</reference>
<accession>A0A9Q1BVQ5</accession>
<dbReference type="EMBL" id="JAIZAY010000011">
    <property type="protein sequence ID" value="KAJ8033622.1"/>
    <property type="molecule type" value="Genomic_DNA"/>
</dbReference>
<proteinExistence type="predicted"/>
<protein>
    <submittedName>
        <fullName evidence="1">Uncharacterized protein</fullName>
    </submittedName>
</protein>
<gene>
    <name evidence="1" type="ORF">HOLleu_23927</name>
</gene>
<name>A0A9Q1BVQ5_HOLLE</name>
<comment type="caution">
    <text evidence="1">The sequence shown here is derived from an EMBL/GenBank/DDBJ whole genome shotgun (WGS) entry which is preliminary data.</text>
</comment>
<evidence type="ECO:0000313" key="1">
    <source>
        <dbReference type="EMBL" id="KAJ8033622.1"/>
    </source>
</evidence>
<sequence length="125" mass="14730">MVSRPCLTTRRIHKELSKMTKLPRLISKKLNQLQTACQLQDENRAVNHSIQTTSLRCISIFTFTEDLYQSEAFTRSTNRDGSSTWRVTEITLRLKDKYYLVKHVYSPENGDDVIFDDELHRYLQC</sequence>
<evidence type="ECO:0000313" key="2">
    <source>
        <dbReference type="Proteomes" id="UP001152320"/>
    </source>
</evidence>
<dbReference type="AlphaFoldDB" id="A0A9Q1BVQ5"/>
<organism evidence="1 2">
    <name type="scientific">Holothuria leucospilota</name>
    <name type="common">Black long sea cucumber</name>
    <name type="synonym">Mertensiothuria leucospilota</name>
    <dbReference type="NCBI Taxonomy" id="206669"/>
    <lineage>
        <taxon>Eukaryota</taxon>
        <taxon>Metazoa</taxon>
        <taxon>Echinodermata</taxon>
        <taxon>Eleutherozoa</taxon>
        <taxon>Echinozoa</taxon>
        <taxon>Holothuroidea</taxon>
        <taxon>Aspidochirotacea</taxon>
        <taxon>Aspidochirotida</taxon>
        <taxon>Holothuriidae</taxon>
        <taxon>Holothuria</taxon>
    </lineage>
</organism>
<dbReference type="Proteomes" id="UP001152320">
    <property type="component" value="Chromosome 11"/>
</dbReference>
<keyword evidence="2" id="KW-1185">Reference proteome</keyword>